<evidence type="ECO:0000313" key="3">
    <source>
        <dbReference type="EMBL" id="GAA3372778.1"/>
    </source>
</evidence>
<name>A0ABP6SC34_9ACTN</name>
<feature type="signal peptide" evidence="2">
    <location>
        <begin position="1"/>
        <end position="26"/>
    </location>
</feature>
<dbReference type="RefSeq" id="WP_345037503.1">
    <property type="nucleotide sequence ID" value="NZ_BAAAYL010000001.1"/>
</dbReference>
<protein>
    <recommendedName>
        <fullName evidence="5">DUF461 domain-containing protein</fullName>
    </recommendedName>
</protein>
<comment type="caution">
    <text evidence="3">The sequence shown here is derived from an EMBL/GenBank/DDBJ whole genome shotgun (WGS) entry which is preliminary data.</text>
</comment>
<evidence type="ECO:0000256" key="2">
    <source>
        <dbReference type="SAM" id="SignalP"/>
    </source>
</evidence>
<feature type="compositionally biased region" description="Acidic residues" evidence="1">
    <location>
        <begin position="201"/>
        <end position="211"/>
    </location>
</feature>
<gene>
    <name evidence="3" type="ORF">GCM10020367_29550</name>
</gene>
<keyword evidence="4" id="KW-1185">Reference proteome</keyword>
<reference evidence="4" key="1">
    <citation type="journal article" date="2019" name="Int. J. Syst. Evol. Microbiol.">
        <title>The Global Catalogue of Microorganisms (GCM) 10K type strain sequencing project: providing services to taxonomists for standard genome sequencing and annotation.</title>
        <authorList>
            <consortium name="The Broad Institute Genomics Platform"/>
            <consortium name="The Broad Institute Genome Sequencing Center for Infectious Disease"/>
            <person name="Wu L."/>
            <person name="Ma J."/>
        </authorList>
    </citation>
    <scope>NUCLEOTIDE SEQUENCE [LARGE SCALE GENOMIC DNA]</scope>
    <source>
        <strain evidence="4">JCM 9651</strain>
    </source>
</reference>
<feature type="region of interest" description="Disordered" evidence="1">
    <location>
        <begin position="172"/>
        <end position="211"/>
    </location>
</feature>
<evidence type="ECO:0008006" key="5">
    <source>
        <dbReference type="Google" id="ProtNLM"/>
    </source>
</evidence>
<organism evidence="3 4">
    <name type="scientific">Streptomyces sannanensis</name>
    <dbReference type="NCBI Taxonomy" id="285536"/>
    <lineage>
        <taxon>Bacteria</taxon>
        <taxon>Bacillati</taxon>
        <taxon>Actinomycetota</taxon>
        <taxon>Actinomycetes</taxon>
        <taxon>Kitasatosporales</taxon>
        <taxon>Streptomycetaceae</taxon>
        <taxon>Streptomyces</taxon>
    </lineage>
</organism>
<feature type="chain" id="PRO_5046534780" description="DUF461 domain-containing protein" evidence="2">
    <location>
        <begin position="27"/>
        <end position="211"/>
    </location>
</feature>
<keyword evidence="2" id="KW-0732">Signal</keyword>
<dbReference type="PROSITE" id="PS51257">
    <property type="entry name" value="PROKAR_LIPOPROTEIN"/>
    <property type="match status" value="1"/>
</dbReference>
<dbReference type="Proteomes" id="UP001499990">
    <property type="component" value="Unassembled WGS sequence"/>
</dbReference>
<proteinExistence type="predicted"/>
<sequence length="211" mass="20403">MSRSLRRGALAATVLAFSLVTLSACAAGNDAQTLGVKPDNAAVKVGDIQVQNATLITQPEPGAAGPAVVSATLFNNGTAQQTLDTITLPGTSASVKLTAAGGSGAITVPAGGSVVLGGEGNASAVIENGSAAGANGSVQKVAFTFSKTGEVALNAFVVPATSYFTSFGPTPQAGATTATPTATATPATTATPPVEGAGSEASDDVSLDEDH</sequence>
<evidence type="ECO:0000256" key="1">
    <source>
        <dbReference type="SAM" id="MobiDB-lite"/>
    </source>
</evidence>
<evidence type="ECO:0000313" key="4">
    <source>
        <dbReference type="Proteomes" id="UP001499990"/>
    </source>
</evidence>
<accession>A0ABP6SC34</accession>
<dbReference type="EMBL" id="BAAAYL010000001">
    <property type="protein sequence ID" value="GAA3372778.1"/>
    <property type="molecule type" value="Genomic_DNA"/>
</dbReference>
<feature type="compositionally biased region" description="Low complexity" evidence="1">
    <location>
        <begin position="172"/>
        <end position="193"/>
    </location>
</feature>